<sequence length="374" mass="42212">MKPIRILHVVRIMNRGGAETLIMNLYRQIDRNQIQFDFAVSSDKPGDYDNEIRELGGRIIIHPHPTTEGIIAFQKSFLNTLRSHGPYQAVHSHVYTFSGFVLKIAKKENIPVRVAHCHTTQDGHGHNPMRAMYRWYARKMILTYSNHMIGCSKAASEALFGKNCFSDPRVQVLANGIDLEPYKALNSQAKSEVRRRLGLPVDSRIIGHIGRFSEVKNHKKIIEIFECVVKARPDTQLVLVGDGPLKAAVEEDVKNRGLGKKIHFMGVRKEIPEILKAMDVFLMPSLFEGVPVVLIEAQASGLPCIVSNTITKAADLSSSHFKFLSLEDSAEHWADEVIDFLENDLPEWDMREKAIQQAGYDIRTVVNKLSAVYM</sequence>
<dbReference type="SUPFAM" id="SSF53756">
    <property type="entry name" value="UDP-Glycosyltransferase/glycogen phosphorylase"/>
    <property type="match status" value="1"/>
</dbReference>
<keyword evidence="6" id="KW-1185">Reference proteome</keyword>
<reference evidence="3 6" key="2">
    <citation type="submission" date="2022-05" db="EMBL/GenBank/DDBJ databases">
        <title>Genome Sequencing of Bee-Associated Microbes.</title>
        <authorList>
            <person name="Dunlap C."/>
        </authorList>
    </citation>
    <scope>NUCLEOTIDE SEQUENCE [LARGE SCALE GENOMIC DNA]</scope>
    <source>
        <strain evidence="3 6">NRRL B-23120</strain>
    </source>
</reference>
<dbReference type="InterPro" id="IPR028098">
    <property type="entry name" value="Glyco_trans_4-like_N"/>
</dbReference>
<evidence type="ECO:0000313" key="5">
    <source>
        <dbReference type="Proteomes" id="UP000288943"/>
    </source>
</evidence>
<name>A0A410WS82_9BACL</name>
<feature type="domain" description="Glycosyl transferase family 1" evidence="1">
    <location>
        <begin position="191"/>
        <end position="357"/>
    </location>
</feature>
<feature type="domain" description="Glycosyltransferase subfamily 4-like N-terminal" evidence="2">
    <location>
        <begin position="16"/>
        <end position="180"/>
    </location>
</feature>
<dbReference type="InterPro" id="IPR001296">
    <property type="entry name" value="Glyco_trans_1"/>
</dbReference>
<gene>
    <name evidence="3" type="ORF">M5X16_06340</name>
    <name evidence="4" type="ORF">PC41400_05570</name>
</gene>
<dbReference type="GeneID" id="95374284"/>
<proteinExistence type="predicted"/>
<dbReference type="CDD" id="cd03812">
    <property type="entry name" value="GT4_CapH-like"/>
    <property type="match status" value="1"/>
</dbReference>
<dbReference type="Pfam" id="PF00534">
    <property type="entry name" value="Glycos_transf_1"/>
    <property type="match status" value="1"/>
</dbReference>
<dbReference type="RefSeq" id="WP_042229849.1">
    <property type="nucleotide sequence ID" value="NZ_CP026520.1"/>
</dbReference>
<dbReference type="Pfam" id="PF13439">
    <property type="entry name" value="Glyco_transf_4"/>
    <property type="match status" value="1"/>
</dbReference>
<dbReference type="Proteomes" id="UP001527202">
    <property type="component" value="Unassembled WGS sequence"/>
</dbReference>
<dbReference type="KEGG" id="pchi:PC41400_05570"/>
<evidence type="ECO:0000259" key="2">
    <source>
        <dbReference type="Pfam" id="PF13439"/>
    </source>
</evidence>
<dbReference type="PANTHER" id="PTHR45947:SF3">
    <property type="entry name" value="SULFOQUINOVOSYL TRANSFERASE SQD2"/>
    <property type="match status" value="1"/>
</dbReference>
<dbReference type="EMBL" id="JAMDMJ010000008">
    <property type="protein sequence ID" value="MCY9595381.1"/>
    <property type="molecule type" value="Genomic_DNA"/>
</dbReference>
<accession>A0A410WS82</accession>
<evidence type="ECO:0000259" key="1">
    <source>
        <dbReference type="Pfam" id="PF00534"/>
    </source>
</evidence>
<organism evidence="4 5">
    <name type="scientific">Paenibacillus chitinolyticus</name>
    <dbReference type="NCBI Taxonomy" id="79263"/>
    <lineage>
        <taxon>Bacteria</taxon>
        <taxon>Bacillati</taxon>
        <taxon>Bacillota</taxon>
        <taxon>Bacilli</taxon>
        <taxon>Bacillales</taxon>
        <taxon>Paenibacillaceae</taxon>
        <taxon>Paenibacillus</taxon>
    </lineage>
</organism>
<dbReference type="Gene3D" id="3.40.50.2000">
    <property type="entry name" value="Glycogen Phosphorylase B"/>
    <property type="match status" value="2"/>
</dbReference>
<evidence type="ECO:0000313" key="6">
    <source>
        <dbReference type="Proteomes" id="UP001527202"/>
    </source>
</evidence>
<dbReference type="EMBL" id="CP026520">
    <property type="protein sequence ID" value="QAV17157.1"/>
    <property type="molecule type" value="Genomic_DNA"/>
</dbReference>
<protein>
    <submittedName>
        <fullName evidence="4">Glycosyltransferase family 1 protein</fullName>
    </submittedName>
</protein>
<dbReference type="Proteomes" id="UP000288943">
    <property type="component" value="Chromosome"/>
</dbReference>
<evidence type="ECO:0000313" key="3">
    <source>
        <dbReference type="EMBL" id="MCY9595381.1"/>
    </source>
</evidence>
<evidence type="ECO:0000313" key="4">
    <source>
        <dbReference type="EMBL" id="QAV17157.1"/>
    </source>
</evidence>
<dbReference type="GO" id="GO:0016757">
    <property type="term" value="F:glycosyltransferase activity"/>
    <property type="evidence" value="ECO:0007669"/>
    <property type="project" value="InterPro"/>
</dbReference>
<dbReference type="PANTHER" id="PTHR45947">
    <property type="entry name" value="SULFOQUINOVOSYL TRANSFERASE SQD2"/>
    <property type="match status" value="1"/>
</dbReference>
<reference evidence="4 5" key="1">
    <citation type="submission" date="2018-01" db="EMBL/GenBank/DDBJ databases">
        <title>The whole genome sequencing and assembly of Paenibacillus chitinolyticus KCCM 41400 strain.</title>
        <authorList>
            <person name="Kim J.-Y."/>
            <person name="Park M.-K."/>
            <person name="Lee Y.-J."/>
            <person name="Yi H."/>
            <person name="Bahn Y.-S."/>
            <person name="Kim J.F."/>
            <person name="Lee D.-W."/>
        </authorList>
    </citation>
    <scope>NUCLEOTIDE SEQUENCE [LARGE SCALE GENOMIC DNA]</scope>
    <source>
        <strain evidence="4 5">KCCM 41400</strain>
    </source>
</reference>
<dbReference type="OrthoDB" id="9804196at2"/>
<dbReference type="AlphaFoldDB" id="A0A410WS82"/>
<keyword evidence="4" id="KW-0808">Transferase</keyword>
<dbReference type="InterPro" id="IPR050194">
    <property type="entry name" value="Glycosyltransferase_grp1"/>
</dbReference>